<protein>
    <submittedName>
        <fullName evidence="2">Uncharacterized protein</fullName>
    </submittedName>
</protein>
<feature type="compositionally biased region" description="Basic and acidic residues" evidence="1">
    <location>
        <begin position="112"/>
        <end position="128"/>
    </location>
</feature>
<organism evidence="2 3">
    <name type="scientific">Methylovulum psychrotolerans</name>
    <dbReference type="NCBI Taxonomy" id="1704499"/>
    <lineage>
        <taxon>Bacteria</taxon>
        <taxon>Pseudomonadati</taxon>
        <taxon>Pseudomonadota</taxon>
        <taxon>Gammaproteobacteria</taxon>
        <taxon>Methylococcales</taxon>
        <taxon>Methylococcaceae</taxon>
        <taxon>Methylovulum</taxon>
    </lineage>
</organism>
<dbReference type="EMBL" id="CP022129">
    <property type="protein sequence ID" value="ASF47001.1"/>
    <property type="molecule type" value="Genomic_DNA"/>
</dbReference>
<dbReference type="KEGG" id="mpsy:CEK71_13485"/>
<evidence type="ECO:0000313" key="2">
    <source>
        <dbReference type="EMBL" id="ASF47001.1"/>
    </source>
</evidence>
<evidence type="ECO:0000313" key="3">
    <source>
        <dbReference type="Proteomes" id="UP000197019"/>
    </source>
</evidence>
<feature type="region of interest" description="Disordered" evidence="1">
    <location>
        <begin position="49"/>
        <end position="128"/>
    </location>
</feature>
<name>A0A1Z4C0H1_9GAMM</name>
<keyword evidence="3" id="KW-1185">Reference proteome</keyword>
<gene>
    <name evidence="2" type="ORF">CEK71_13485</name>
</gene>
<reference evidence="2 3" key="1">
    <citation type="submission" date="2017-06" db="EMBL/GenBank/DDBJ databases">
        <title>Genome Sequencing of the methanotroph Methylovulum psychrotolerants str. HV10-M2 isolated from a high-altitude environment.</title>
        <authorList>
            <person name="Mateos-Rivera A."/>
        </authorList>
    </citation>
    <scope>NUCLEOTIDE SEQUENCE [LARGE SCALE GENOMIC DNA]</scope>
    <source>
        <strain evidence="2 3">HV10_M2</strain>
    </source>
</reference>
<accession>A0A1Z4C0H1</accession>
<proteinExistence type="predicted"/>
<feature type="compositionally biased region" description="Low complexity" evidence="1">
    <location>
        <begin position="101"/>
        <end position="111"/>
    </location>
</feature>
<evidence type="ECO:0000256" key="1">
    <source>
        <dbReference type="SAM" id="MobiDB-lite"/>
    </source>
</evidence>
<feature type="compositionally biased region" description="Low complexity" evidence="1">
    <location>
        <begin position="75"/>
        <end position="90"/>
    </location>
</feature>
<dbReference type="Proteomes" id="UP000197019">
    <property type="component" value="Chromosome"/>
</dbReference>
<sequence>MRRTGKLVGLALSQISTPLGLIQLNRNGEATISGRKLLFIEERIAQGGLPGYTLTEDGGEPEDKTPGAGGPGINDDAGSGADSGSAAAEGDGAETKGAAVADSAKATAGGSADKDKDKKTKADTAEGS</sequence>
<dbReference type="AlphaFoldDB" id="A0A1Z4C0H1"/>